<feature type="transmembrane region" description="Helical" evidence="6">
    <location>
        <begin position="109"/>
        <end position="128"/>
    </location>
</feature>
<keyword evidence="10" id="KW-1185">Reference proteome</keyword>
<evidence type="ECO:0000256" key="6">
    <source>
        <dbReference type="SAM" id="Phobius"/>
    </source>
</evidence>
<feature type="transmembrane region" description="Helical" evidence="6">
    <location>
        <begin position="149"/>
        <end position="169"/>
    </location>
</feature>
<keyword evidence="4 6" id="KW-0472">Membrane</keyword>
<evidence type="ECO:0008006" key="11">
    <source>
        <dbReference type="Google" id="ProtNLM"/>
    </source>
</evidence>
<evidence type="ECO:0000256" key="5">
    <source>
        <dbReference type="ARBA" id="ARBA00044504"/>
    </source>
</evidence>
<feature type="transmembrane region" description="Helical" evidence="6">
    <location>
        <begin position="436"/>
        <end position="458"/>
    </location>
</feature>
<feature type="transmembrane region" description="Helical" evidence="6">
    <location>
        <begin position="175"/>
        <end position="199"/>
    </location>
</feature>
<feature type="transmembrane region" description="Helical" evidence="6">
    <location>
        <begin position="244"/>
        <end position="265"/>
    </location>
</feature>
<sequence length="571" mass="62782">MTIYLKERFGYFLNNRWLVFVAAMWIQICAGIVFLFGSISPVIKISLNYNQKQIARLIVAKDLGYSLGFLAATLCEIFPLWAALLVGAIQNFIGYGGIWLIVTRRTAPLPLWAMCILIFVGTNGETYFNTAALVSCVGNFPKSRGPVVGILKGFAGLGGAILTQIYAVIHSPDHASLIFMIAVAPAMVIIALMFIIRPVGGHRQVRPSDGLSFSFVYSICLLLASYLMGVMIVEDFIDVSQNVIIIFTVILFVILIIPIVIPIYLSFTQEPIVVQEEEALLSQSGDQGPGRSEHGDGQEIISCEVEEEKPKGVDLLPALEKQKRRGPCMGEDFTLVQALIKADFWLMFFSLLFGSGSSLTVIDNLGQMSQSFGYDNTHVFVSMISIWNFLGRIGSGYFSEIIVRDNAYPRHAALAIAQVVMAFGHFFFAMGWPGAMYIGTLLVGLGHGTHWAVVLAAASELFGLKNFGCVYNFLTISTPIGSLVFSGLIASSIYDMEAEKQAQQPHEGRLMASVLTRFLNMDEPLKCEGTICFFLTSLILSGLCIIAAVLIMILVYRTKTLYANLYGRSRM</sequence>
<evidence type="ECO:0000256" key="2">
    <source>
        <dbReference type="ARBA" id="ARBA00022692"/>
    </source>
</evidence>
<dbReference type="EMBL" id="CP133613">
    <property type="protein sequence ID" value="WMV15246.1"/>
    <property type="molecule type" value="Genomic_DNA"/>
</dbReference>
<feature type="transmembrane region" description="Helical" evidence="6">
    <location>
        <begin position="63"/>
        <end position="89"/>
    </location>
</feature>
<dbReference type="Pfam" id="PF06813">
    <property type="entry name" value="Nodulin-like"/>
    <property type="match status" value="1"/>
</dbReference>
<dbReference type="Proteomes" id="UP001234989">
    <property type="component" value="Chromosome 2"/>
</dbReference>
<feature type="domain" description="Nodulin-like" evidence="7">
    <location>
        <begin position="16"/>
        <end position="263"/>
    </location>
</feature>
<dbReference type="AlphaFoldDB" id="A0AAF0TDS9"/>
<dbReference type="Pfam" id="PF23262">
    <property type="entry name" value="NFD4_C"/>
    <property type="match status" value="1"/>
</dbReference>
<reference evidence="9" key="1">
    <citation type="submission" date="2023-08" db="EMBL/GenBank/DDBJ databases">
        <title>A de novo genome assembly of Solanum verrucosum Schlechtendal, a Mexican diploid species geographically isolated from the other diploid A-genome species in potato relatives.</title>
        <authorList>
            <person name="Hosaka K."/>
        </authorList>
    </citation>
    <scope>NUCLEOTIDE SEQUENCE</scope>
    <source>
        <tissue evidence="9">Young leaves</tissue>
    </source>
</reference>
<dbReference type="Gene3D" id="1.20.1250.20">
    <property type="entry name" value="MFS general substrate transporter like domains"/>
    <property type="match status" value="1"/>
</dbReference>
<dbReference type="SUPFAM" id="SSF103473">
    <property type="entry name" value="MFS general substrate transporter"/>
    <property type="match status" value="2"/>
</dbReference>
<feature type="transmembrane region" description="Helical" evidence="6">
    <location>
        <begin position="533"/>
        <end position="556"/>
    </location>
</feature>
<dbReference type="PANTHER" id="PTHR21576:SF73">
    <property type="entry name" value="F1C9.29 PROTEIN-RELATED"/>
    <property type="match status" value="1"/>
</dbReference>
<comment type="subcellular location">
    <subcellularLocation>
        <location evidence="1">Membrane</location>
        <topology evidence="1">Multi-pass membrane protein</topology>
    </subcellularLocation>
</comment>
<feature type="transmembrane region" description="Helical" evidence="6">
    <location>
        <begin position="344"/>
        <end position="362"/>
    </location>
</feature>
<gene>
    <name evidence="9" type="ORF">MTR67_008631</name>
</gene>
<evidence type="ECO:0000256" key="3">
    <source>
        <dbReference type="ARBA" id="ARBA00022989"/>
    </source>
</evidence>
<dbReference type="PANTHER" id="PTHR21576">
    <property type="entry name" value="UNCHARACTERIZED NODULIN-LIKE PROTEIN"/>
    <property type="match status" value="1"/>
</dbReference>
<evidence type="ECO:0000256" key="1">
    <source>
        <dbReference type="ARBA" id="ARBA00004141"/>
    </source>
</evidence>
<dbReference type="CDD" id="cd17354">
    <property type="entry name" value="MFS_Mch1p_like"/>
    <property type="match status" value="1"/>
</dbReference>
<feature type="transmembrane region" description="Helical" evidence="6">
    <location>
        <begin position="17"/>
        <end position="43"/>
    </location>
</feature>
<keyword evidence="2 6" id="KW-0812">Transmembrane</keyword>
<feature type="transmembrane region" description="Helical" evidence="6">
    <location>
        <begin position="470"/>
        <end position="494"/>
    </location>
</feature>
<feature type="transmembrane region" description="Helical" evidence="6">
    <location>
        <begin position="377"/>
        <end position="399"/>
    </location>
</feature>
<evidence type="ECO:0000256" key="4">
    <source>
        <dbReference type="ARBA" id="ARBA00023136"/>
    </source>
</evidence>
<name>A0AAF0TDS9_SOLVR</name>
<dbReference type="InterPro" id="IPR010658">
    <property type="entry name" value="Nodulin-like"/>
</dbReference>
<evidence type="ECO:0000259" key="7">
    <source>
        <dbReference type="Pfam" id="PF06813"/>
    </source>
</evidence>
<proteinExistence type="inferred from homology"/>
<protein>
    <recommendedName>
        <fullName evidence="11">Nodulin-like domain-containing protein</fullName>
    </recommendedName>
</protein>
<evidence type="ECO:0000313" key="9">
    <source>
        <dbReference type="EMBL" id="WMV15246.1"/>
    </source>
</evidence>
<feature type="transmembrane region" description="Helical" evidence="6">
    <location>
        <begin position="411"/>
        <end position="430"/>
    </location>
</feature>
<dbReference type="InterPro" id="IPR056555">
    <property type="entry name" value="NFD4_C"/>
</dbReference>
<evidence type="ECO:0000313" key="10">
    <source>
        <dbReference type="Proteomes" id="UP001234989"/>
    </source>
</evidence>
<evidence type="ECO:0000259" key="8">
    <source>
        <dbReference type="Pfam" id="PF23262"/>
    </source>
</evidence>
<feature type="domain" description="NFD4 C-terminal" evidence="8">
    <location>
        <begin position="338"/>
        <end position="501"/>
    </location>
</feature>
<organism evidence="9 10">
    <name type="scientific">Solanum verrucosum</name>
    <dbReference type="NCBI Taxonomy" id="315347"/>
    <lineage>
        <taxon>Eukaryota</taxon>
        <taxon>Viridiplantae</taxon>
        <taxon>Streptophyta</taxon>
        <taxon>Embryophyta</taxon>
        <taxon>Tracheophyta</taxon>
        <taxon>Spermatophyta</taxon>
        <taxon>Magnoliopsida</taxon>
        <taxon>eudicotyledons</taxon>
        <taxon>Gunneridae</taxon>
        <taxon>Pentapetalae</taxon>
        <taxon>asterids</taxon>
        <taxon>lamiids</taxon>
        <taxon>Solanales</taxon>
        <taxon>Solanaceae</taxon>
        <taxon>Solanoideae</taxon>
        <taxon>Solaneae</taxon>
        <taxon>Solanum</taxon>
    </lineage>
</organism>
<accession>A0AAF0TDS9</accession>
<comment type="similarity">
    <text evidence="5">Belongs to the major facilitator superfamily. Phosphate:H(+) symporter (TC 2.A.1.9) family.</text>
</comment>
<keyword evidence="3 6" id="KW-1133">Transmembrane helix</keyword>
<dbReference type="GO" id="GO:0016020">
    <property type="term" value="C:membrane"/>
    <property type="evidence" value="ECO:0007669"/>
    <property type="project" value="UniProtKB-SubCell"/>
</dbReference>
<dbReference type="InterPro" id="IPR036259">
    <property type="entry name" value="MFS_trans_sf"/>
</dbReference>
<feature type="transmembrane region" description="Helical" evidence="6">
    <location>
        <begin position="211"/>
        <end position="232"/>
    </location>
</feature>